<evidence type="ECO:0008006" key="6">
    <source>
        <dbReference type="Google" id="ProtNLM"/>
    </source>
</evidence>
<sequence>MLLCATHAARFLLLSLSSYLHVEDDSPVEWRNSVQLSKYPYVGLAGLSLFKNLAVRETCKEPRQCDDKYWDSGDSLDLLDTIAETQITLNLFLNNKFGLAEERMAQLADRSMYHALGYNTIVFIKAIMTCDKGDLERSMQVSKDACAVIERFRQKFSLSETFLNLGGKFSRNITDEELHAELCYAESLLVRAALSFFQDDNFASFVRGALRIRSCYQIYRYCERLMMDESLWIGRDYRIREHFEAGVRMGLGTFNLMLSTLPSKVLRLLEVVGFSGDKVIGMRELHRCAAMTNTLMANFSVMLLLSWHLIACFIFGAGQPDLALCHRLMPALICKYPKGAMVLFLRSRLLLVSGDIDSAIYFFNQSIESQQEYKQFHHVAYWELLTQGGSMKGPVMARWSSGSRRQMDKGCGSDPVGSQPGQRRLDIDNSGSTTAARHDGGSTMEFSGSTWAAARQAAARHGSGYTRMVNSGTQLVPGT</sequence>
<name>A0ABR1CGY2_NECAM</name>
<evidence type="ECO:0000313" key="5">
    <source>
        <dbReference type="Proteomes" id="UP001303046"/>
    </source>
</evidence>
<feature type="transmembrane region" description="Helical" evidence="2">
    <location>
        <begin position="295"/>
        <end position="317"/>
    </location>
</feature>
<dbReference type="InterPro" id="IPR029066">
    <property type="entry name" value="PLP-binding_barrel"/>
</dbReference>
<proteinExistence type="predicted"/>
<dbReference type="PANTHER" id="PTHR31859:SF9">
    <property type="entry name" value="TETRATRICOPEPTIDE REPEAT PROTEIN 39B"/>
    <property type="match status" value="1"/>
</dbReference>
<evidence type="ECO:0000256" key="2">
    <source>
        <dbReference type="SAM" id="Phobius"/>
    </source>
</evidence>
<dbReference type="Proteomes" id="UP001303046">
    <property type="component" value="Unassembled WGS sequence"/>
</dbReference>
<keyword evidence="2" id="KW-0812">Transmembrane</keyword>
<comment type="caution">
    <text evidence="4">The sequence shown here is derived from an EMBL/GenBank/DDBJ whole genome shotgun (WGS) entry which is preliminary data.</text>
</comment>
<feature type="region of interest" description="Disordered" evidence="1">
    <location>
        <begin position="403"/>
        <end position="443"/>
    </location>
</feature>
<evidence type="ECO:0000256" key="1">
    <source>
        <dbReference type="SAM" id="MobiDB-lite"/>
    </source>
</evidence>
<protein>
    <recommendedName>
        <fullName evidence="6">Tetratricopeptide repeat protein</fullName>
    </recommendedName>
</protein>
<reference evidence="4 5" key="1">
    <citation type="submission" date="2023-08" db="EMBL/GenBank/DDBJ databases">
        <title>A Necator americanus chromosomal reference genome.</title>
        <authorList>
            <person name="Ilik V."/>
            <person name="Petrzelkova K.J."/>
            <person name="Pardy F."/>
            <person name="Fuh T."/>
            <person name="Niatou-Singa F.S."/>
            <person name="Gouil Q."/>
            <person name="Baker L."/>
            <person name="Ritchie M.E."/>
            <person name="Jex A.R."/>
            <person name="Gazzola D."/>
            <person name="Li H."/>
            <person name="Toshio Fujiwara R."/>
            <person name="Zhan B."/>
            <person name="Aroian R.V."/>
            <person name="Pafco B."/>
            <person name="Schwarz E.M."/>
        </authorList>
    </citation>
    <scope>NUCLEOTIDE SEQUENCE [LARGE SCALE GENOMIC DNA]</scope>
    <source>
        <strain evidence="4 5">Aroian</strain>
        <tissue evidence="4">Whole animal</tissue>
    </source>
</reference>
<organism evidence="4 5">
    <name type="scientific">Necator americanus</name>
    <name type="common">Human hookworm</name>
    <dbReference type="NCBI Taxonomy" id="51031"/>
    <lineage>
        <taxon>Eukaryota</taxon>
        <taxon>Metazoa</taxon>
        <taxon>Ecdysozoa</taxon>
        <taxon>Nematoda</taxon>
        <taxon>Chromadorea</taxon>
        <taxon>Rhabditida</taxon>
        <taxon>Rhabditina</taxon>
        <taxon>Rhabditomorpha</taxon>
        <taxon>Strongyloidea</taxon>
        <taxon>Ancylostomatidae</taxon>
        <taxon>Bunostominae</taxon>
        <taxon>Necator</taxon>
    </lineage>
</organism>
<evidence type="ECO:0000313" key="4">
    <source>
        <dbReference type="EMBL" id="KAK6736481.1"/>
    </source>
</evidence>
<feature type="chain" id="PRO_5046223103" description="Tetratricopeptide repeat protein" evidence="3">
    <location>
        <begin position="25"/>
        <end position="479"/>
    </location>
</feature>
<keyword evidence="2" id="KW-0472">Membrane</keyword>
<dbReference type="Pfam" id="PF10300">
    <property type="entry name" value="Iml2-TPR_39"/>
    <property type="match status" value="1"/>
</dbReference>
<accession>A0ABR1CGY2</accession>
<keyword evidence="5" id="KW-1185">Reference proteome</keyword>
<feature type="signal peptide" evidence="3">
    <location>
        <begin position="1"/>
        <end position="24"/>
    </location>
</feature>
<dbReference type="PANTHER" id="PTHR31859">
    <property type="entry name" value="TETRATRICOPEPTIDE REPEAT PROTEIN 39 FAMILY MEMBER"/>
    <property type="match status" value="1"/>
</dbReference>
<keyword evidence="2" id="KW-1133">Transmembrane helix</keyword>
<gene>
    <name evidence="4" type="primary">Necator_chrII.g7065</name>
    <name evidence="4" type="ORF">RB195_019272</name>
</gene>
<dbReference type="SUPFAM" id="SSF51419">
    <property type="entry name" value="PLP-binding barrel"/>
    <property type="match status" value="1"/>
</dbReference>
<evidence type="ECO:0000256" key="3">
    <source>
        <dbReference type="SAM" id="SignalP"/>
    </source>
</evidence>
<dbReference type="InterPro" id="IPR019412">
    <property type="entry name" value="IML2/TPR_39"/>
</dbReference>
<dbReference type="EMBL" id="JAVFWL010000002">
    <property type="protein sequence ID" value="KAK6736481.1"/>
    <property type="molecule type" value="Genomic_DNA"/>
</dbReference>
<keyword evidence="3" id="KW-0732">Signal</keyword>